<evidence type="ECO:0000256" key="9">
    <source>
        <dbReference type="SAM" id="MobiDB-lite"/>
    </source>
</evidence>
<dbReference type="SMART" id="SM00387">
    <property type="entry name" value="HATPase_c"/>
    <property type="match status" value="1"/>
</dbReference>
<keyword evidence="4 12" id="KW-0808">Transferase</keyword>
<dbReference type="PROSITE" id="PS50112">
    <property type="entry name" value="PAS"/>
    <property type="match status" value="1"/>
</dbReference>
<evidence type="ECO:0000256" key="4">
    <source>
        <dbReference type="ARBA" id="ARBA00022679"/>
    </source>
</evidence>
<dbReference type="PANTHER" id="PTHR43065:SF10">
    <property type="entry name" value="PEROXIDE STRESS-ACTIVATED HISTIDINE KINASE MAK3"/>
    <property type="match status" value="1"/>
</dbReference>
<feature type="domain" description="Histidine kinase" evidence="10">
    <location>
        <begin position="133"/>
        <end position="335"/>
    </location>
</feature>
<evidence type="ECO:0000259" key="10">
    <source>
        <dbReference type="PROSITE" id="PS50109"/>
    </source>
</evidence>
<keyword evidence="8" id="KW-0902">Two-component regulatory system</keyword>
<dbReference type="InterPro" id="IPR003594">
    <property type="entry name" value="HATPase_dom"/>
</dbReference>
<dbReference type="GO" id="GO:0004673">
    <property type="term" value="F:protein histidine kinase activity"/>
    <property type="evidence" value="ECO:0007669"/>
    <property type="project" value="UniProtKB-EC"/>
</dbReference>
<dbReference type="Proteomes" id="UP000325286">
    <property type="component" value="Chromosome"/>
</dbReference>
<dbReference type="InterPro" id="IPR000014">
    <property type="entry name" value="PAS"/>
</dbReference>
<protein>
    <recommendedName>
        <fullName evidence="2">histidine kinase</fullName>
        <ecNumber evidence="2">2.7.13.3</ecNumber>
    </recommendedName>
</protein>
<keyword evidence="6 12" id="KW-0418">Kinase</keyword>
<evidence type="ECO:0000259" key="11">
    <source>
        <dbReference type="PROSITE" id="PS50112"/>
    </source>
</evidence>
<dbReference type="Gene3D" id="3.30.450.20">
    <property type="entry name" value="PAS domain"/>
    <property type="match status" value="1"/>
</dbReference>
<feature type="region of interest" description="Disordered" evidence="9">
    <location>
        <begin position="55"/>
        <end position="80"/>
    </location>
</feature>
<evidence type="ECO:0000256" key="8">
    <source>
        <dbReference type="ARBA" id="ARBA00023012"/>
    </source>
</evidence>
<comment type="catalytic activity">
    <reaction evidence="1">
        <text>ATP + protein L-histidine = ADP + protein N-phospho-L-histidine.</text>
        <dbReference type="EC" id="2.7.13.3"/>
    </reaction>
</comment>
<evidence type="ECO:0000256" key="7">
    <source>
        <dbReference type="ARBA" id="ARBA00022840"/>
    </source>
</evidence>
<evidence type="ECO:0000256" key="1">
    <source>
        <dbReference type="ARBA" id="ARBA00000085"/>
    </source>
</evidence>
<evidence type="ECO:0000256" key="3">
    <source>
        <dbReference type="ARBA" id="ARBA00022553"/>
    </source>
</evidence>
<dbReference type="Gene3D" id="1.10.287.130">
    <property type="match status" value="1"/>
</dbReference>
<keyword evidence="7" id="KW-0067">ATP-binding</keyword>
<evidence type="ECO:0000256" key="2">
    <source>
        <dbReference type="ARBA" id="ARBA00012438"/>
    </source>
</evidence>
<dbReference type="InterPro" id="IPR004358">
    <property type="entry name" value="Sig_transdc_His_kin-like_C"/>
</dbReference>
<dbReference type="InterPro" id="IPR005467">
    <property type="entry name" value="His_kinase_dom"/>
</dbReference>
<dbReference type="InterPro" id="IPR036890">
    <property type="entry name" value="HATPase_C_sf"/>
</dbReference>
<feature type="domain" description="PAS" evidence="11">
    <location>
        <begin position="1"/>
        <end position="47"/>
    </location>
</feature>
<feature type="region of interest" description="Disordered" evidence="9">
    <location>
        <begin position="336"/>
        <end position="358"/>
    </location>
</feature>
<dbReference type="GO" id="GO:0005524">
    <property type="term" value="F:ATP binding"/>
    <property type="evidence" value="ECO:0007669"/>
    <property type="project" value="UniProtKB-KW"/>
</dbReference>
<evidence type="ECO:0000313" key="13">
    <source>
        <dbReference type="Proteomes" id="UP000325286"/>
    </source>
</evidence>
<feature type="compositionally biased region" description="Polar residues" evidence="9">
    <location>
        <begin position="345"/>
        <end position="358"/>
    </location>
</feature>
<dbReference type="InterPro" id="IPR035965">
    <property type="entry name" value="PAS-like_dom_sf"/>
</dbReference>
<dbReference type="GO" id="GO:0000160">
    <property type="term" value="P:phosphorelay signal transduction system"/>
    <property type="evidence" value="ECO:0007669"/>
    <property type="project" value="UniProtKB-KW"/>
</dbReference>
<dbReference type="CDD" id="cd00130">
    <property type="entry name" value="PAS"/>
    <property type="match status" value="1"/>
</dbReference>
<dbReference type="Pfam" id="PF02518">
    <property type="entry name" value="HATPase_c"/>
    <property type="match status" value="1"/>
</dbReference>
<dbReference type="Gene3D" id="3.30.565.10">
    <property type="entry name" value="Histidine kinase-like ATPase, C-terminal domain"/>
    <property type="match status" value="1"/>
</dbReference>
<dbReference type="NCBIfam" id="TIGR00229">
    <property type="entry name" value="sensory_box"/>
    <property type="match status" value="1"/>
</dbReference>
<name>A0A5B9QL62_9BACT</name>
<dbReference type="AlphaFoldDB" id="A0A5B9QL62"/>
<sequence>MLEISPAAVAIIDRDNGFVFANKKFSALFGYGEDELVGQSAQRVLPDTELCDRVSREPRGSAHPPVNHEPPTTNGTGKTKTGEELAVCYQIHEVLGLPEPLYLLHLLQPQRDQLDADHLEANRLAAIAQMVGGLAHESRNALQRAVSCLDLLELDLKNNPEHLQLSTQIRNSLCDLVDSYEEVRRYAQPIDLQRQPQSLLNLCQIAFNELAVEHDEFPHRLQIHAPDDQRDRLPVDRDRMRLVFRHLLENAIDASDGPARIEVDCQSVPSPQGPRLRIRVRDHGSGLPHQAFQRAFEPFFTTKQRGTGLGLAICQRILSAHDGSITLRCALDDGSPARSLDTDAQARTASPTGNGTFRNSRCGQGTCVELLLPANTEDGPQRFTS</sequence>
<dbReference type="EC" id="2.7.13.3" evidence="2"/>
<evidence type="ECO:0000313" key="12">
    <source>
        <dbReference type="EMBL" id="QEG39664.1"/>
    </source>
</evidence>
<dbReference type="SUPFAM" id="SSF55785">
    <property type="entry name" value="PYP-like sensor domain (PAS domain)"/>
    <property type="match status" value="1"/>
</dbReference>
<evidence type="ECO:0000256" key="5">
    <source>
        <dbReference type="ARBA" id="ARBA00022741"/>
    </source>
</evidence>
<evidence type="ECO:0000256" key="6">
    <source>
        <dbReference type="ARBA" id="ARBA00022777"/>
    </source>
</evidence>
<keyword evidence="13" id="KW-1185">Reference proteome</keyword>
<dbReference type="EMBL" id="CP042914">
    <property type="protein sequence ID" value="QEG39664.1"/>
    <property type="molecule type" value="Genomic_DNA"/>
</dbReference>
<proteinExistence type="predicted"/>
<reference evidence="12 13" key="1">
    <citation type="submission" date="2019-08" db="EMBL/GenBank/DDBJ databases">
        <title>Deep-cultivation of Planctomycetes and their phenomic and genomic characterization uncovers novel biology.</title>
        <authorList>
            <person name="Wiegand S."/>
            <person name="Jogler M."/>
            <person name="Boedeker C."/>
            <person name="Pinto D."/>
            <person name="Vollmers J."/>
            <person name="Rivas-Marin E."/>
            <person name="Kohn T."/>
            <person name="Peeters S.H."/>
            <person name="Heuer A."/>
            <person name="Rast P."/>
            <person name="Oberbeckmann S."/>
            <person name="Bunk B."/>
            <person name="Jeske O."/>
            <person name="Meyerdierks A."/>
            <person name="Storesund J.E."/>
            <person name="Kallscheuer N."/>
            <person name="Luecker S."/>
            <person name="Lage O.M."/>
            <person name="Pohl T."/>
            <person name="Merkel B.J."/>
            <person name="Hornburger P."/>
            <person name="Mueller R.-W."/>
            <person name="Bruemmer F."/>
            <person name="Labrenz M."/>
            <person name="Spormann A.M."/>
            <person name="Op den Camp H."/>
            <person name="Overmann J."/>
            <person name="Amann R."/>
            <person name="Jetten M.S.M."/>
            <person name="Mascher T."/>
            <person name="Medema M.H."/>
            <person name="Devos D.P."/>
            <person name="Kaster A.-K."/>
            <person name="Ovreas L."/>
            <person name="Rohde M."/>
            <person name="Galperin M.Y."/>
            <person name="Jogler C."/>
        </authorList>
    </citation>
    <scope>NUCLEOTIDE SEQUENCE [LARGE SCALE GENOMIC DNA]</scope>
    <source>
        <strain evidence="12 13">UC8</strain>
    </source>
</reference>
<feature type="compositionally biased region" description="Low complexity" evidence="9">
    <location>
        <begin position="69"/>
        <end position="79"/>
    </location>
</feature>
<keyword evidence="5" id="KW-0547">Nucleotide-binding</keyword>
<dbReference type="Pfam" id="PF13188">
    <property type="entry name" value="PAS_8"/>
    <property type="match status" value="1"/>
</dbReference>
<dbReference type="PROSITE" id="PS50109">
    <property type="entry name" value="HIS_KIN"/>
    <property type="match status" value="1"/>
</dbReference>
<accession>A0A5B9QL62</accession>
<gene>
    <name evidence="12" type="primary">kinA_1</name>
    <name evidence="12" type="ORF">UC8_16600</name>
</gene>
<dbReference type="PRINTS" id="PR00344">
    <property type="entry name" value="BCTRLSENSOR"/>
</dbReference>
<organism evidence="12 13">
    <name type="scientific">Roseimaritima ulvae</name>
    <dbReference type="NCBI Taxonomy" id="980254"/>
    <lineage>
        <taxon>Bacteria</taxon>
        <taxon>Pseudomonadati</taxon>
        <taxon>Planctomycetota</taxon>
        <taxon>Planctomycetia</taxon>
        <taxon>Pirellulales</taxon>
        <taxon>Pirellulaceae</taxon>
        <taxon>Roseimaritima</taxon>
    </lineage>
</organism>
<keyword evidence="3" id="KW-0597">Phosphoprotein</keyword>
<dbReference type="PANTHER" id="PTHR43065">
    <property type="entry name" value="SENSOR HISTIDINE KINASE"/>
    <property type="match status" value="1"/>
</dbReference>
<dbReference type="SUPFAM" id="SSF55874">
    <property type="entry name" value="ATPase domain of HSP90 chaperone/DNA topoisomerase II/histidine kinase"/>
    <property type="match status" value="1"/>
</dbReference>
<dbReference type="KEGG" id="rul:UC8_16600"/>